<proteinExistence type="predicted"/>
<dbReference type="PANTHER" id="PTHR31902">
    <property type="entry name" value="ACTIN PATCHES DISTAL PROTEIN 1"/>
    <property type="match status" value="1"/>
</dbReference>
<dbReference type="OrthoDB" id="10253744at2759"/>
<dbReference type="Gene3D" id="3.40.30.10">
    <property type="entry name" value="Glutaredoxin"/>
    <property type="match status" value="1"/>
</dbReference>
<dbReference type="AlphaFoldDB" id="A0A7J0DTI6"/>
<evidence type="ECO:0000313" key="4">
    <source>
        <dbReference type="Proteomes" id="UP000585474"/>
    </source>
</evidence>
<dbReference type="Pfam" id="PF06999">
    <property type="entry name" value="Suc_Fer-like"/>
    <property type="match status" value="1"/>
</dbReference>
<feature type="region of interest" description="Disordered" evidence="1">
    <location>
        <begin position="206"/>
        <end position="241"/>
    </location>
</feature>
<evidence type="ECO:0000313" key="3">
    <source>
        <dbReference type="EMBL" id="GFS42203.1"/>
    </source>
</evidence>
<feature type="region of interest" description="Disordered" evidence="1">
    <location>
        <begin position="45"/>
        <end position="64"/>
    </location>
</feature>
<evidence type="ECO:0000256" key="1">
    <source>
        <dbReference type="SAM" id="MobiDB-lite"/>
    </source>
</evidence>
<dbReference type="SUPFAM" id="SSF52833">
    <property type="entry name" value="Thioredoxin-like"/>
    <property type="match status" value="1"/>
</dbReference>
<keyword evidence="2" id="KW-0812">Transmembrane</keyword>
<organism evidence="3 4">
    <name type="scientific">Actinidia rufa</name>
    <dbReference type="NCBI Taxonomy" id="165716"/>
    <lineage>
        <taxon>Eukaryota</taxon>
        <taxon>Viridiplantae</taxon>
        <taxon>Streptophyta</taxon>
        <taxon>Embryophyta</taxon>
        <taxon>Tracheophyta</taxon>
        <taxon>Spermatophyta</taxon>
        <taxon>Magnoliopsida</taxon>
        <taxon>eudicotyledons</taxon>
        <taxon>Gunneridae</taxon>
        <taxon>Pentapetalae</taxon>
        <taxon>asterids</taxon>
        <taxon>Ericales</taxon>
        <taxon>Actinidiaceae</taxon>
        <taxon>Actinidia</taxon>
    </lineage>
</organism>
<reference evidence="4" key="1">
    <citation type="submission" date="2019-07" db="EMBL/GenBank/DDBJ databases">
        <title>De Novo Assembly of kiwifruit Actinidia rufa.</title>
        <authorList>
            <person name="Sugita-Konishi S."/>
            <person name="Sato K."/>
            <person name="Mori E."/>
            <person name="Abe Y."/>
            <person name="Kisaki G."/>
            <person name="Hamano K."/>
            <person name="Suezawa K."/>
            <person name="Otani M."/>
            <person name="Fukuda T."/>
            <person name="Manabe T."/>
            <person name="Gomi K."/>
            <person name="Tabuchi M."/>
            <person name="Akimitsu K."/>
            <person name="Kataoka I."/>
        </authorList>
    </citation>
    <scope>NUCLEOTIDE SEQUENCE [LARGE SCALE GENOMIC DNA]</scope>
    <source>
        <strain evidence="4">cv. Fuchu</strain>
    </source>
</reference>
<feature type="transmembrane region" description="Helical" evidence="2">
    <location>
        <begin position="410"/>
        <end position="430"/>
    </location>
</feature>
<comment type="caution">
    <text evidence="3">The sequence shown here is derived from an EMBL/GenBank/DDBJ whole genome shotgun (WGS) entry which is preliminary data.</text>
</comment>
<gene>
    <name evidence="3" type="ORF">Acr_00g0078510</name>
</gene>
<dbReference type="EMBL" id="BJWL01000396">
    <property type="protein sequence ID" value="GFS42203.1"/>
    <property type="molecule type" value="Genomic_DNA"/>
</dbReference>
<protein>
    <recommendedName>
        <fullName evidence="5">Sucrase/ferredoxin-like family protein</fullName>
    </recommendedName>
</protein>
<accession>A0A7J0DTI6</accession>
<sequence length="471" mass="50991">MRSAHPRLFPIPQARSLSSLAFFFNYFPATARPLSRSSPPNLVFPPCPKPRRTSLPTPAKSSSGSGIRKCIRANLLAPSSPTDATCFSAATKATSIELRALRTPNLIPTPSFSLQLAKLARTTSMSRLIRITSGYTVATPDPNEPSACSRKCQIEHFSLSPVAQQYQAYANAECAPQTLSDTTGTISLIARLLLQLLPSHCWPLSRSSPQTSSFPPCPEQRRTSLPTPATSNPAGGSESDPIPKLLSAALKARKNDINVKTRLTVCEGREGAGFSNGDVLIFPEMIKYRDRRCGNCGPALIEKFKEAIKLWGLKDQVSVSACSFVGGHKYAGNLIIFSVDQEGDIAGHGYGHVTPDDVAELLEQHIGKGEIIQHLWRDGNLEVKETTEVQGRKGPGKLSSWMGNLEERDVLAAAALVGAVATIAVTYSFYQDKRKKKAPVPRRFSLSVHDSRTVVSAWLSGLIPNDVCLSA</sequence>
<keyword evidence="4" id="KW-1185">Reference proteome</keyword>
<dbReference type="PANTHER" id="PTHR31902:SF10">
    <property type="entry name" value="SUCRASE_FERREDOXIN-LIKE FAMILY PROTEIN"/>
    <property type="match status" value="1"/>
</dbReference>
<evidence type="ECO:0008006" key="5">
    <source>
        <dbReference type="Google" id="ProtNLM"/>
    </source>
</evidence>
<keyword evidence="2" id="KW-0472">Membrane</keyword>
<dbReference type="InterPro" id="IPR009737">
    <property type="entry name" value="Aim32/Apd1-like"/>
</dbReference>
<name>A0A7J0DTI6_9ERIC</name>
<keyword evidence="2" id="KW-1133">Transmembrane helix</keyword>
<feature type="compositionally biased region" description="Polar residues" evidence="1">
    <location>
        <begin position="223"/>
        <end position="234"/>
    </location>
</feature>
<dbReference type="CDD" id="cd03062">
    <property type="entry name" value="TRX_Fd_Sucrase"/>
    <property type="match status" value="1"/>
</dbReference>
<evidence type="ECO:0000256" key="2">
    <source>
        <dbReference type="SAM" id="Phobius"/>
    </source>
</evidence>
<dbReference type="Proteomes" id="UP000585474">
    <property type="component" value="Unassembled WGS sequence"/>
</dbReference>
<feature type="compositionally biased region" description="Polar residues" evidence="1">
    <location>
        <begin position="54"/>
        <end position="64"/>
    </location>
</feature>
<dbReference type="InterPro" id="IPR036249">
    <property type="entry name" value="Thioredoxin-like_sf"/>
</dbReference>